<keyword evidence="2" id="KW-1185">Reference proteome</keyword>
<evidence type="ECO:0000313" key="1">
    <source>
        <dbReference type="EMBL" id="TMM63996.1"/>
    </source>
</evidence>
<sequence>MYSRSTRLSPTQGSTVFSNWRFGVASPLSPIAHGGEKGRTADLSLWAAHYIYTTLSVQYKRLFEFAAAQINQRSAAYKRLFCRIDRKRRSGQDTVGFALAVG</sequence>
<dbReference type="Proteomes" id="UP000310095">
    <property type="component" value="Unassembled WGS sequence"/>
</dbReference>
<proteinExistence type="predicted"/>
<evidence type="ECO:0000313" key="2">
    <source>
        <dbReference type="Proteomes" id="UP000310095"/>
    </source>
</evidence>
<comment type="caution">
    <text evidence="1">The sequence shown here is derived from an EMBL/GenBank/DDBJ whole genome shotgun (WGS) entry which is preliminary data.</text>
</comment>
<organism evidence="1 2">
    <name type="scientific">Pseudomonas protegens</name>
    <dbReference type="NCBI Taxonomy" id="380021"/>
    <lineage>
        <taxon>Bacteria</taxon>
        <taxon>Pseudomonadati</taxon>
        <taxon>Pseudomonadota</taxon>
        <taxon>Gammaproteobacteria</taxon>
        <taxon>Pseudomonadales</taxon>
        <taxon>Pseudomonadaceae</taxon>
        <taxon>Pseudomonas</taxon>
    </lineage>
</organism>
<dbReference type="EMBL" id="VAVY01000002">
    <property type="protein sequence ID" value="TMM63996.1"/>
    <property type="molecule type" value="Genomic_DNA"/>
</dbReference>
<protein>
    <submittedName>
        <fullName evidence="1">Uncharacterized protein</fullName>
    </submittedName>
</protein>
<accession>A0ABY2VGU8</accession>
<name>A0ABY2VGU8_9PSED</name>
<gene>
    <name evidence="1" type="ORF">FEF10_12195</name>
</gene>
<reference evidence="1 2" key="1">
    <citation type="submission" date="2019-05" db="EMBL/GenBank/DDBJ databases">
        <title>Identification and Biocontrol Activity Analysis of Biocontrol Strain PF-1 Based on Genome-wide Data.</title>
        <authorList>
            <person name="Qi J."/>
        </authorList>
    </citation>
    <scope>NUCLEOTIDE SEQUENCE [LARGE SCALE GENOMIC DNA]</scope>
    <source>
        <strain evidence="1 2">PF-1</strain>
    </source>
</reference>